<accession>A0A7C2V9Q2</accession>
<dbReference type="PROSITE" id="PS00892">
    <property type="entry name" value="HIT_1"/>
    <property type="match status" value="1"/>
</dbReference>
<dbReference type="PROSITE" id="PS51084">
    <property type="entry name" value="HIT_2"/>
    <property type="match status" value="1"/>
</dbReference>
<evidence type="ECO:0000259" key="4">
    <source>
        <dbReference type="PROSITE" id="PS51084"/>
    </source>
</evidence>
<feature type="active site" description="Tele-AMP-histidine intermediate" evidence="1">
    <location>
        <position position="105"/>
    </location>
</feature>
<dbReference type="PANTHER" id="PTHR23089">
    <property type="entry name" value="HISTIDINE TRIAD HIT PROTEIN"/>
    <property type="match status" value="1"/>
</dbReference>
<organism evidence="5">
    <name type="scientific">Hydrogenobacter sp</name>
    <dbReference type="NCBI Taxonomy" id="2152829"/>
    <lineage>
        <taxon>Bacteria</taxon>
        <taxon>Pseudomonadati</taxon>
        <taxon>Aquificota</taxon>
        <taxon>Aquificia</taxon>
        <taxon>Aquificales</taxon>
        <taxon>Aquificaceae</taxon>
        <taxon>Hydrogenobacter</taxon>
    </lineage>
</organism>
<reference evidence="5" key="1">
    <citation type="journal article" date="2020" name="mSystems">
        <title>Genome- and Community-Level Interaction Insights into Carbon Utilization and Element Cycling Functions of Hydrothermarchaeota in Hydrothermal Sediment.</title>
        <authorList>
            <person name="Zhou Z."/>
            <person name="Liu Y."/>
            <person name="Xu W."/>
            <person name="Pan J."/>
            <person name="Luo Z.H."/>
            <person name="Li M."/>
        </authorList>
    </citation>
    <scope>NUCLEOTIDE SEQUENCE [LARGE SCALE GENOMIC DNA]</scope>
    <source>
        <strain evidence="5">SpSt-132</strain>
    </source>
</reference>
<dbReference type="Gene3D" id="3.30.428.10">
    <property type="entry name" value="HIT-like"/>
    <property type="match status" value="1"/>
</dbReference>
<feature type="short sequence motif" description="Histidine triad motif" evidence="2 3">
    <location>
        <begin position="103"/>
        <end position="107"/>
    </location>
</feature>
<dbReference type="SUPFAM" id="SSF54197">
    <property type="entry name" value="HIT-like"/>
    <property type="match status" value="1"/>
</dbReference>
<dbReference type="Pfam" id="PF01230">
    <property type="entry name" value="HIT"/>
    <property type="match status" value="1"/>
</dbReference>
<evidence type="ECO:0000256" key="1">
    <source>
        <dbReference type="PIRSR" id="PIRSR601310-1"/>
    </source>
</evidence>
<feature type="domain" description="HIT" evidence="4">
    <location>
        <begin position="5"/>
        <end position="119"/>
    </location>
</feature>
<dbReference type="InterPro" id="IPR036265">
    <property type="entry name" value="HIT-like_sf"/>
</dbReference>
<dbReference type="EMBL" id="DSFP01000007">
    <property type="protein sequence ID" value="HEW45117.1"/>
    <property type="molecule type" value="Genomic_DNA"/>
</dbReference>
<proteinExistence type="predicted"/>
<dbReference type="GO" id="GO:0003824">
    <property type="term" value="F:catalytic activity"/>
    <property type="evidence" value="ECO:0007669"/>
    <property type="project" value="InterPro"/>
</dbReference>
<protein>
    <submittedName>
        <fullName evidence="5">Histidine triad nucleotide-binding protein</fullName>
    </submittedName>
</protein>
<dbReference type="InterPro" id="IPR001310">
    <property type="entry name" value="Histidine_triad_HIT"/>
</dbReference>
<dbReference type="PRINTS" id="PR00332">
    <property type="entry name" value="HISTRIAD"/>
</dbReference>
<dbReference type="CDD" id="cd01276">
    <property type="entry name" value="PKCI_related"/>
    <property type="match status" value="1"/>
</dbReference>
<evidence type="ECO:0000256" key="2">
    <source>
        <dbReference type="PIRSR" id="PIRSR601310-3"/>
    </source>
</evidence>
<dbReference type="AlphaFoldDB" id="A0A7C2V9Q2"/>
<comment type="caution">
    <text evidence="5">The sequence shown here is derived from an EMBL/GenBank/DDBJ whole genome shotgun (WGS) entry which is preliminary data.</text>
</comment>
<dbReference type="InterPro" id="IPR019808">
    <property type="entry name" value="Histidine_triad_CS"/>
</dbReference>
<sequence>MQDCIFCKIVRKEIPSKGAYEDDLVYAFHDINPVAPTHILIVPKKHIFGIQSLEPEDKELVGHMFYVARKLGEELGYAPDESLNKGYRLVFNVGKDAGQSVFHLHLHFIAGRRMEWPPG</sequence>
<evidence type="ECO:0000256" key="3">
    <source>
        <dbReference type="PROSITE-ProRule" id="PRU00464"/>
    </source>
</evidence>
<dbReference type="InterPro" id="IPR011146">
    <property type="entry name" value="HIT-like"/>
</dbReference>
<name>A0A7C2V9Q2_9AQUI</name>
<gene>
    <name evidence="5" type="ORF">ENO47_00340</name>
</gene>
<evidence type="ECO:0000313" key="5">
    <source>
        <dbReference type="EMBL" id="HEW45117.1"/>
    </source>
</evidence>